<keyword evidence="5" id="KW-1185">Reference proteome</keyword>
<dbReference type="AlphaFoldDB" id="A0A1L7X0C6"/>
<dbReference type="GO" id="GO:0006508">
    <property type="term" value="P:proteolysis"/>
    <property type="evidence" value="ECO:0007669"/>
    <property type="project" value="InterPro"/>
</dbReference>
<dbReference type="Proteomes" id="UP000184330">
    <property type="component" value="Unassembled WGS sequence"/>
</dbReference>
<dbReference type="InterPro" id="IPR033121">
    <property type="entry name" value="PEPTIDASE_A1"/>
</dbReference>
<dbReference type="Pfam" id="PF00026">
    <property type="entry name" value="Asp"/>
    <property type="match status" value="1"/>
</dbReference>
<dbReference type="OrthoDB" id="771136at2759"/>
<evidence type="ECO:0000259" key="3">
    <source>
        <dbReference type="PROSITE" id="PS51767"/>
    </source>
</evidence>
<organism evidence="4 5">
    <name type="scientific">Phialocephala subalpina</name>
    <dbReference type="NCBI Taxonomy" id="576137"/>
    <lineage>
        <taxon>Eukaryota</taxon>
        <taxon>Fungi</taxon>
        <taxon>Dikarya</taxon>
        <taxon>Ascomycota</taxon>
        <taxon>Pezizomycotina</taxon>
        <taxon>Leotiomycetes</taxon>
        <taxon>Helotiales</taxon>
        <taxon>Mollisiaceae</taxon>
        <taxon>Phialocephala</taxon>
        <taxon>Phialocephala fortinii species complex</taxon>
    </lineage>
</organism>
<dbReference type="SUPFAM" id="SSF50630">
    <property type="entry name" value="Acid proteases"/>
    <property type="match status" value="1"/>
</dbReference>
<sequence>MKVSIPLTKVLHASSIGTHHLRSRDSQHPLTDSPHDVITSELIPVRVGFTNVLYAVNISIGNPPQVFRAVLDFGDSELVIPSIQTPGKPEDPVPNRYNHFLSETYRQNGTQVQASQLWGAYEGYLSQDDFHLSYVQIPDMLFQEAPEMRHRQECGGMCDLPYDTVFPLAPYNASYEHNFMSPLAHLVQNEVLEDNIFSLRLSHGPTDDSGWLLLGTRPSPEDGYDPDDSFKTIQTSDLPVPELPYFTPHQPPVNAKVDRWKFQIDSFSFGDYSNIHKEYTKPTVAVVEVFQPFISVPNTLFEAINEVLGADTWGSMAWFNCSIRDKLPDVTIVLAGEEFVLTAYDYSLEQWDDDNLKGRMYCMSAFLPVLEEDQEMVLLGSAFMKPLITVWDLEERTMSYVKAKQT</sequence>
<dbReference type="PANTHER" id="PTHR47966">
    <property type="entry name" value="BETA-SITE APP-CLEAVING ENZYME, ISOFORM A-RELATED"/>
    <property type="match status" value="1"/>
</dbReference>
<evidence type="ECO:0000256" key="2">
    <source>
        <dbReference type="PIRSR" id="PIRSR601461-2"/>
    </source>
</evidence>
<dbReference type="PROSITE" id="PS51767">
    <property type="entry name" value="PEPTIDASE_A1"/>
    <property type="match status" value="1"/>
</dbReference>
<dbReference type="Gene3D" id="2.40.70.10">
    <property type="entry name" value="Acid Proteases"/>
    <property type="match status" value="2"/>
</dbReference>
<protein>
    <recommendedName>
        <fullName evidence="3">Peptidase A1 domain-containing protein</fullName>
    </recommendedName>
</protein>
<evidence type="ECO:0000256" key="1">
    <source>
        <dbReference type="ARBA" id="ARBA00007447"/>
    </source>
</evidence>
<dbReference type="InterPro" id="IPR001461">
    <property type="entry name" value="Aspartic_peptidase_A1"/>
</dbReference>
<name>A0A1L7X0C6_9HELO</name>
<gene>
    <name evidence="4" type="ORF">PAC_08361</name>
</gene>
<dbReference type="GO" id="GO:0000324">
    <property type="term" value="C:fungal-type vacuole"/>
    <property type="evidence" value="ECO:0007669"/>
    <property type="project" value="TreeGrafter"/>
</dbReference>
<feature type="disulfide bond" evidence="2">
    <location>
        <begin position="321"/>
        <end position="362"/>
    </location>
</feature>
<reference evidence="4 5" key="1">
    <citation type="submission" date="2016-03" db="EMBL/GenBank/DDBJ databases">
        <authorList>
            <person name="Ploux O."/>
        </authorList>
    </citation>
    <scope>NUCLEOTIDE SEQUENCE [LARGE SCALE GENOMIC DNA]</scope>
    <source>
        <strain evidence="4 5">UAMH 11012</strain>
    </source>
</reference>
<dbReference type="STRING" id="576137.A0A1L7X0C6"/>
<dbReference type="GO" id="GO:0004190">
    <property type="term" value="F:aspartic-type endopeptidase activity"/>
    <property type="evidence" value="ECO:0007669"/>
    <property type="project" value="InterPro"/>
</dbReference>
<accession>A0A1L7X0C6</accession>
<evidence type="ECO:0000313" key="4">
    <source>
        <dbReference type="EMBL" id="CZR58469.1"/>
    </source>
</evidence>
<dbReference type="PANTHER" id="PTHR47966:SF51">
    <property type="entry name" value="BETA-SITE APP-CLEAVING ENZYME, ISOFORM A-RELATED"/>
    <property type="match status" value="1"/>
</dbReference>
<comment type="similarity">
    <text evidence="1">Belongs to the peptidase A1 family.</text>
</comment>
<dbReference type="InterPro" id="IPR021109">
    <property type="entry name" value="Peptidase_aspartic_dom_sf"/>
</dbReference>
<evidence type="ECO:0000313" key="5">
    <source>
        <dbReference type="Proteomes" id="UP000184330"/>
    </source>
</evidence>
<dbReference type="EMBL" id="FJOG01000012">
    <property type="protein sequence ID" value="CZR58469.1"/>
    <property type="molecule type" value="Genomic_DNA"/>
</dbReference>
<keyword evidence="2" id="KW-1015">Disulfide bond</keyword>
<proteinExistence type="inferred from homology"/>
<feature type="domain" description="Peptidase A1" evidence="3">
    <location>
        <begin position="54"/>
        <end position="401"/>
    </location>
</feature>